<feature type="region of interest" description="Disordered" evidence="1">
    <location>
        <begin position="13"/>
        <end position="36"/>
    </location>
</feature>
<name>A0A4C1YGR2_EUMVA</name>
<dbReference type="AlphaFoldDB" id="A0A4C1YGR2"/>
<evidence type="ECO:0000256" key="1">
    <source>
        <dbReference type="SAM" id="MobiDB-lite"/>
    </source>
</evidence>
<evidence type="ECO:0000313" key="3">
    <source>
        <dbReference type="Proteomes" id="UP000299102"/>
    </source>
</evidence>
<organism evidence="2 3">
    <name type="scientific">Eumeta variegata</name>
    <name type="common">Bagworm moth</name>
    <name type="synonym">Eumeta japonica</name>
    <dbReference type="NCBI Taxonomy" id="151549"/>
    <lineage>
        <taxon>Eukaryota</taxon>
        <taxon>Metazoa</taxon>
        <taxon>Ecdysozoa</taxon>
        <taxon>Arthropoda</taxon>
        <taxon>Hexapoda</taxon>
        <taxon>Insecta</taxon>
        <taxon>Pterygota</taxon>
        <taxon>Neoptera</taxon>
        <taxon>Endopterygota</taxon>
        <taxon>Lepidoptera</taxon>
        <taxon>Glossata</taxon>
        <taxon>Ditrysia</taxon>
        <taxon>Tineoidea</taxon>
        <taxon>Psychidae</taxon>
        <taxon>Oiketicinae</taxon>
        <taxon>Eumeta</taxon>
    </lineage>
</organism>
<sequence>MLRNAFHLQEKFVRQPAAGGGPPVAGGPRAGCPRSPWRQHKYLRGARTLRTHPSDLTPLTLCYPPHP</sequence>
<dbReference type="EMBL" id="BGZK01001200">
    <property type="protein sequence ID" value="GBP74240.1"/>
    <property type="molecule type" value="Genomic_DNA"/>
</dbReference>
<gene>
    <name evidence="2" type="ORF">EVAR_51638_1</name>
</gene>
<proteinExistence type="predicted"/>
<comment type="caution">
    <text evidence="2">The sequence shown here is derived from an EMBL/GenBank/DDBJ whole genome shotgun (WGS) entry which is preliminary data.</text>
</comment>
<evidence type="ECO:0000313" key="2">
    <source>
        <dbReference type="EMBL" id="GBP74240.1"/>
    </source>
</evidence>
<keyword evidence="3" id="KW-1185">Reference proteome</keyword>
<protein>
    <submittedName>
        <fullName evidence="2">Uncharacterized protein</fullName>
    </submittedName>
</protein>
<reference evidence="2 3" key="1">
    <citation type="journal article" date="2019" name="Commun. Biol.">
        <title>The bagworm genome reveals a unique fibroin gene that provides high tensile strength.</title>
        <authorList>
            <person name="Kono N."/>
            <person name="Nakamura H."/>
            <person name="Ohtoshi R."/>
            <person name="Tomita M."/>
            <person name="Numata K."/>
            <person name="Arakawa K."/>
        </authorList>
    </citation>
    <scope>NUCLEOTIDE SEQUENCE [LARGE SCALE GENOMIC DNA]</scope>
</reference>
<dbReference type="Proteomes" id="UP000299102">
    <property type="component" value="Unassembled WGS sequence"/>
</dbReference>
<accession>A0A4C1YGR2</accession>